<evidence type="ECO:0000313" key="2">
    <source>
        <dbReference type="EMBL" id="PWU97882.1"/>
    </source>
</evidence>
<dbReference type="VEuPathDB" id="TriTrypDB:C4B63_303g12"/>
<dbReference type="EMBL" id="PRFA01000014">
    <property type="protein sequence ID" value="PWU97882.1"/>
    <property type="molecule type" value="Genomic_DNA"/>
</dbReference>
<proteinExistence type="predicted"/>
<dbReference type="VEuPathDB" id="TriTrypDB:C4B63_14g238"/>
<name>A0A2V2UHB2_TRYCR</name>
<protein>
    <submittedName>
        <fullName evidence="1">Uncharacterized protein</fullName>
    </submittedName>
</protein>
<dbReference type="OrthoDB" id="250063at2759"/>
<comment type="caution">
    <text evidence="1">The sequence shown here is derived from an EMBL/GenBank/DDBJ whole genome shotgun (WGS) entry which is preliminary data.</text>
</comment>
<sequence length="333" mass="36101">MIDITTVPTRSLTCPFPLVALDAAAFHETPTSRLLLLLVGRDRACVASLQDHKICIRRVVLQYHRTLTAGACRSMDSKGGHIFALADTSSTLTVHRVPNLSSGVVPVDQESGTVFLGNAWDKASRIDQVVSIQGSSQVDVVCTRQGEANVAWAISFEREEARMIRVDGDLERLFPQQEITPGCFVGGTPHSVSLISPATGETLIQLKLPSGNGPAEAVQSGYAGNSYYYAVVTACGTALMYDQRRSEKPFWSKPLWDPHSDNENGDAGTLMAYCCEGVWAVRAAERLHCLRCTEGSVVCRSFPLPGGLHSSQFTTAGLHFTNDVLHFVGTNNF</sequence>
<dbReference type="VEuPathDB" id="TriTrypDB:C3747_19g295"/>
<dbReference type="VEuPathDB" id="TriTrypDB:BCY84_10692"/>
<dbReference type="VEuPathDB" id="TriTrypDB:TcBrA4_0014740"/>
<dbReference type="AlphaFoldDB" id="A0A2V2UHB2"/>
<dbReference type="VEuPathDB" id="TriTrypDB:TcG_08088"/>
<dbReference type="VEuPathDB" id="TriTrypDB:TCDM_11666"/>
<dbReference type="VEuPathDB" id="TriTrypDB:Tc_MARK_3552"/>
<dbReference type="VEuPathDB" id="TriTrypDB:TcCL_ESM09800"/>
<dbReference type="VEuPathDB" id="TriTrypDB:TcCLB.503425.10"/>
<organism evidence="1 3">
    <name type="scientific">Trypanosoma cruzi</name>
    <dbReference type="NCBI Taxonomy" id="5693"/>
    <lineage>
        <taxon>Eukaryota</taxon>
        <taxon>Discoba</taxon>
        <taxon>Euglenozoa</taxon>
        <taxon>Kinetoplastea</taxon>
        <taxon>Metakinetoplastina</taxon>
        <taxon>Trypanosomatida</taxon>
        <taxon>Trypanosomatidae</taxon>
        <taxon>Trypanosoma</taxon>
        <taxon>Schizotrypanum</taxon>
    </lineage>
</organism>
<gene>
    <name evidence="2" type="ORF">C4B63_14g238</name>
    <name evidence="1" type="ORF">C4B63_303g12</name>
</gene>
<dbReference type="VEuPathDB" id="TriTrypDB:ECC02_012773"/>
<accession>A0A2V2UHB2</accession>
<dbReference type="EMBL" id="PRFA01000303">
    <property type="protein sequence ID" value="PWU83605.1"/>
    <property type="molecule type" value="Genomic_DNA"/>
</dbReference>
<evidence type="ECO:0000313" key="3">
    <source>
        <dbReference type="Proteomes" id="UP000246121"/>
    </source>
</evidence>
<dbReference type="VEuPathDB" id="TriTrypDB:TCSYLVIO_004810"/>
<evidence type="ECO:0000313" key="1">
    <source>
        <dbReference type="EMBL" id="PWU83605.1"/>
    </source>
</evidence>
<dbReference type="Proteomes" id="UP000246121">
    <property type="component" value="Unassembled WGS sequence"/>
</dbReference>
<reference evidence="1 3" key="1">
    <citation type="journal article" date="2018" name="Microb. Genom.">
        <title>Expanding an expanded genome: long-read sequencing of Trypanosoma cruzi.</title>
        <authorList>
            <person name="Berna L."/>
            <person name="Rodriguez M."/>
            <person name="Chiribao M.L."/>
            <person name="Parodi-Talice A."/>
            <person name="Pita S."/>
            <person name="Rijo G."/>
            <person name="Alvarez-Valin F."/>
            <person name="Robello C."/>
        </authorList>
    </citation>
    <scope>NUCLEOTIDE SEQUENCE [LARGE SCALE GENOMIC DNA]</scope>
    <source>
        <strain evidence="1 3">Dm28c</strain>
    </source>
</reference>